<name>A0A1C7MP03_GRIFR</name>
<accession>A0A1C7MP03</accession>
<comment type="caution">
    <text evidence="2">The sequence shown here is derived from an EMBL/GenBank/DDBJ whole genome shotgun (WGS) entry which is preliminary data.</text>
</comment>
<feature type="region of interest" description="Disordered" evidence="1">
    <location>
        <begin position="16"/>
        <end position="41"/>
    </location>
</feature>
<evidence type="ECO:0000256" key="1">
    <source>
        <dbReference type="SAM" id="MobiDB-lite"/>
    </source>
</evidence>
<organism evidence="2 3">
    <name type="scientific">Grifola frondosa</name>
    <name type="common">Maitake</name>
    <name type="synonym">Polyporus frondosus</name>
    <dbReference type="NCBI Taxonomy" id="5627"/>
    <lineage>
        <taxon>Eukaryota</taxon>
        <taxon>Fungi</taxon>
        <taxon>Dikarya</taxon>
        <taxon>Basidiomycota</taxon>
        <taxon>Agaricomycotina</taxon>
        <taxon>Agaricomycetes</taxon>
        <taxon>Polyporales</taxon>
        <taxon>Grifolaceae</taxon>
        <taxon>Grifola</taxon>
    </lineage>
</organism>
<gene>
    <name evidence="2" type="ORF">A0H81_01943</name>
</gene>
<feature type="compositionally biased region" description="Polar residues" evidence="1">
    <location>
        <begin position="27"/>
        <end position="41"/>
    </location>
</feature>
<evidence type="ECO:0000313" key="2">
    <source>
        <dbReference type="EMBL" id="OBZ78156.1"/>
    </source>
</evidence>
<feature type="region of interest" description="Disordered" evidence="1">
    <location>
        <begin position="229"/>
        <end position="249"/>
    </location>
</feature>
<dbReference type="EMBL" id="LUGG01000002">
    <property type="protein sequence ID" value="OBZ78156.1"/>
    <property type="molecule type" value="Genomic_DNA"/>
</dbReference>
<dbReference type="AlphaFoldDB" id="A0A1C7MP03"/>
<proteinExistence type="predicted"/>
<reference evidence="2 3" key="1">
    <citation type="submission" date="2016-03" db="EMBL/GenBank/DDBJ databases">
        <title>Whole genome sequencing of Grifola frondosa 9006-11.</title>
        <authorList>
            <person name="Min B."/>
            <person name="Park H."/>
            <person name="Kim J.-G."/>
            <person name="Cho H."/>
            <person name="Oh Y.-L."/>
            <person name="Kong W.-S."/>
            <person name="Choi I.-G."/>
        </authorList>
    </citation>
    <scope>NUCLEOTIDE SEQUENCE [LARGE SCALE GENOMIC DNA]</scope>
    <source>
        <strain evidence="2 3">9006-11</strain>
    </source>
</reference>
<feature type="compositionally biased region" description="Polar residues" evidence="1">
    <location>
        <begin position="229"/>
        <end position="242"/>
    </location>
</feature>
<dbReference type="Proteomes" id="UP000092993">
    <property type="component" value="Unassembled WGS sequence"/>
</dbReference>
<evidence type="ECO:0000313" key="3">
    <source>
        <dbReference type="Proteomes" id="UP000092993"/>
    </source>
</evidence>
<keyword evidence="3" id="KW-1185">Reference proteome</keyword>
<sequence>MMAPEPNSMSLATRWLTPRCPPKSGSPRPNQASSHSHVPSPISDSIPTFLSGLTAGYQHLRLPPSSSPDFIFSYCRDVLINACFCSIIHIVPRIPSDPSSEIARTLPFASPSCLRCPPARALDYDSRPSIHHNPPERNTAVVNLPLVALATTEASNCTPISDYRLLEARRALPTTEYNPEKPGLGTQYLLAPRCGASESTFRVACIVVNVKLPAEYRLHLEEEYDMQRQSVDTVTPRGTSLRFSPGRTDPVRHRARCPWSLGGFDHAFDANVSHLLSAARAISLFSQTTRELLFCSDAARLSDPLPFCDTISQIHLGTPEFACIGHLDPCPTYIALDNTPSACWNIRELGHRSALTEGIL</sequence>
<protein>
    <submittedName>
        <fullName evidence="2">Uncharacterized protein</fullName>
    </submittedName>
</protein>